<proteinExistence type="predicted"/>
<dbReference type="WBParaSite" id="PEQ_0000689901-mRNA-1">
    <property type="protein sequence ID" value="PEQ_0000689901-mRNA-1"/>
    <property type="gene ID" value="PEQ_0000689901"/>
</dbReference>
<keyword evidence="2" id="KW-1185">Reference proteome</keyword>
<dbReference type="Proteomes" id="UP000887564">
    <property type="component" value="Unplaced"/>
</dbReference>
<evidence type="ECO:0000313" key="2">
    <source>
        <dbReference type="Proteomes" id="UP000887564"/>
    </source>
</evidence>
<evidence type="ECO:0000313" key="3">
    <source>
        <dbReference type="WBParaSite" id="PEQ_0000689901-mRNA-1"/>
    </source>
</evidence>
<keyword evidence="1" id="KW-0732">Signal</keyword>
<accession>A0A914RK55</accession>
<organism evidence="2 3">
    <name type="scientific">Parascaris equorum</name>
    <name type="common">Equine roundworm</name>
    <dbReference type="NCBI Taxonomy" id="6256"/>
    <lineage>
        <taxon>Eukaryota</taxon>
        <taxon>Metazoa</taxon>
        <taxon>Ecdysozoa</taxon>
        <taxon>Nematoda</taxon>
        <taxon>Chromadorea</taxon>
        <taxon>Rhabditida</taxon>
        <taxon>Spirurina</taxon>
        <taxon>Ascaridomorpha</taxon>
        <taxon>Ascaridoidea</taxon>
        <taxon>Ascarididae</taxon>
        <taxon>Parascaris</taxon>
    </lineage>
</organism>
<dbReference type="AlphaFoldDB" id="A0A914RK55"/>
<sequence>MHIAIVMLSCYAIAESSMLAGIFCNKFSQASQVFLEARPSVRICLSDGFSQQLKGNLEVRNFMCTVFDP</sequence>
<evidence type="ECO:0000256" key="1">
    <source>
        <dbReference type="SAM" id="SignalP"/>
    </source>
</evidence>
<feature type="chain" id="PRO_5037939402" evidence="1">
    <location>
        <begin position="17"/>
        <end position="69"/>
    </location>
</feature>
<feature type="signal peptide" evidence="1">
    <location>
        <begin position="1"/>
        <end position="16"/>
    </location>
</feature>
<reference evidence="3" key="1">
    <citation type="submission" date="2022-11" db="UniProtKB">
        <authorList>
            <consortium name="WormBaseParasite"/>
        </authorList>
    </citation>
    <scope>IDENTIFICATION</scope>
</reference>
<protein>
    <submittedName>
        <fullName evidence="3">Secreted protein</fullName>
    </submittedName>
</protein>
<name>A0A914RK55_PAREQ</name>